<dbReference type="EMBL" id="MW149413">
    <property type="protein sequence ID" value="QTW43713.1"/>
    <property type="molecule type" value="mRNA"/>
</dbReference>
<keyword evidence="4 13" id="KW-0812">Transmembrane</keyword>
<dbReference type="InterPro" id="IPR050835">
    <property type="entry name" value="ABC_transporter_sub-D"/>
</dbReference>
<evidence type="ECO:0000256" key="11">
    <source>
        <dbReference type="ARBA" id="ARBA00023140"/>
    </source>
</evidence>
<keyword evidence="5" id="KW-0547">Nucleotide-binding</keyword>
<keyword evidence="11" id="KW-0576">Peroxisome</keyword>
<dbReference type="GO" id="GO:0016887">
    <property type="term" value="F:ATP hydrolysis activity"/>
    <property type="evidence" value="ECO:0007669"/>
    <property type="project" value="InterPro"/>
</dbReference>
<dbReference type="SMART" id="SM00382">
    <property type="entry name" value="AAA"/>
    <property type="match status" value="1"/>
</dbReference>
<name>A0A8B0MFI4_EURAF</name>
<feature type="transmembrane region" description="Helical" evidence="13">
    <location>
        <begin position="90"/>
        <end position="113"/>
    </location>
</feature>
<sequence>MGAFSKFAEQSSSGPAVCRALYVGAIMAYIGGVAVPRWINYKKAERDFKKKTVSSVPKLYLGKESKQKAAVNKQFFQQLNKLLKIMIPGLWSFEAGLLSIHTFVLVVRTFLSIHVAQLEGRMVKHIVRRDVSSFAWLFASWFGIAIPATFINSLIRYLENKLALAFRTKLVNEAYHRYLSDQTYYRVSNLDGSVAHIYSHISKPLLDATLITFSLFRIAKAQQSNTSAGPILAGVVVWGTARLLRLVSPKFGELVAEEAARKGHLRYIHSRIIANAEEIAFYSGHEVELVNLKQAYSGLVEQSNKIYLSKLWYIMLEQFLMKYGWAGTGMVMISIPILTSQKNENGETGISDRTEYYTTAKNLLTSGADAMERLMTAYKEVVELAGYTHRVHNMFTVFEDCAKAKYDRGVVSVCQDLELKDGLPVIQGVVEESQEYICLDRVPIVTPNCDVIVSSLSLKVQPGQHVLISGPNGCGKSSLFRILSGLWPVYKGKVVRPNPSKIIFIPQRPYMTIGTLRDQVIYPDSQIEMLRKGWKDHDLENILEIVNLNHIVTREGGWDVSADWKDILSGGEKQRMGLARLFYQKPVWALLDECTSAVSIDIEGKIYQAAKDAGVTLLTITHRPTLAQFHTHLLQFDGQGAWNFGALSLQVFSSLEEEKNKIEEKLRQVPEIEERLREIQNIIGSEKTILNSD</sequence>
<evidence type="ECO:0000256" key="8">
    <source>
        <dbReference type="ARBA" id="ARBA00022967"/>
    </source>
</evidence>
<evidence type="ECO:0000259" key="14">
    <source>
        <dbReference type="PROSITE" id="PS50893"/>
    </source>
</evidence>
<evidence type="ECO:0000256" key="9">
    <source>
        <dbReference type="ARBA" id="ARBA00022989"/>
    </source>
</evidence>
<feature type="transmembrane region" description="Helical" evidence="13">
    <location>
        <begin position="20"/>
        <end position="39"/>
    </location>
</feature>
<dbReference type="CDD" id="cd03223">
    <property type="entry name" value="ABCD_peroxisomal_ALDP"/>
    <property type="match status" value="1"/>
</dbReference>
<evidence type="ECO:0000256" key="5">
    <source>
        <dbReference type="ARBA" id="ARBA00022741"/>
    </source>
</evidence>
<dbReference type="GO" id="GO:0015910">
    <property type="term" value="P:long-chain fatty acid import into peroxisome"/>
    <property type="evidence" value="ECO:0007669"/>
    <property type="project" value="TreeGrafter"/>
</dbReference>
<dbReference type="GO" id="GO:0007031">
    <property type="term" value="P:peroxisome organization"/>
    <property type="evidence" value="ECO:0007669"/>
    <property type="project" value="TreeGrafter"/>
</dbReference>
<dbReference type="GO" id="GO:0006635">
    <property type="term" value="P:fatty acid beta-oxidation"/>
    <property type="evidence" value="ECO:0007669"/>
    <property type="project" value="TreeGrafter"/>
</dbReference>
<dbReference type="Pfam" id="PF00005">
    <property type="entry name" value="ABC_tran"/>
    <property type="match status" value="1"/>
</dbReference>
<evidence type="ECO:0000256" key="1">
    <source>
        <dbReference type="ARBA" id="ARBA00004585"/>
    </source>
</evidence>
<dbReference type="InterPro" id="IPR011527">
    <property type="entry name" value="ABC1_TM_dom"/>
</dbReference>
<evidence type="ECO:0000256" key="13">
    <source>
        <dbReference type="SAM" id="Phobius"/>
    </source>
</evidence>
<dbReference type="InterPro" id="IPR003439">
    <property type="entry name" value="ABC_transporter-like_ATP-bd"/>
</dbReference>
<dbReference type="InterPro" id="IPR003593">
    <property type="entry name" value="AAA+_ATPase"/>
</dbReference>
<dbReference type="PANTHER" id="PTHR11384:SF67">
    <property type="entry name" value="ATP-BINDING CASSETTE SUB-FAMILY D MEMBER 1"/>
    <property type="match status" value="1"/>
</dbReference>
<keyword evidence="10 13" id="KW-0472">Membrane</keyword>
<reference evidence="15" key="2">
    <citation type="journal article" name="Mar. Pollut. Bull.">
        <title>The genome of the European estuarine calanoid copepod Eurytemora affinis: Potential use in molecular ecotoxicology.</title>
        <authorList>
            <person name="Choi B.S."/>
            <person name="Kim D.H."/>
            <person name="Kim M.S."/>
            <person name="Park J.C."/>
            <person name="Lee Y.H."/>
            <person name="Kim H.J."/>
            <person name="Jeong C.B."/>
            <person name="Hagiwara A."/>
            <person name="Souissi S."/>
            <person name="Lee J.S."/>
        </authorList>
    </citation>
    <scope>NUCLEOTIDE SEQUENCE</scope>
</reference>
<keyword evidence="12" id="KW-0175">Coiled coil</keyword>
<keyword evidence="3" id="KW-0813">Transport</keyword>
<dbReference type="Pfam" id="PF06472">
    <property type="entry name" value="ABC_membrane_2"/>
    <property type="match status" value="1"/>
</dbReference>
<dbReference type="OrthoDB" id="422637at2759"/>
<dbReference type="GO" id="GO:0005524">
    <property type="term" value="F:ATP binding"/>
    <property type="evidence" value="ECO:0007669"/>
    <property type="project" value="UniProtKB-KW"/>
</dbReference>
<feature type="transmembrane region" description="Helical" evidence="13">
    <location>
        <begin position="133"/>
        <end position="155"/>
    </location>
</feature>
<evidence type="ECO:0000256" key="2">
    <source>
        <dbReference type="ARBA" id="ARBA00008575"/>
    </source>
</evidence>
<dbReference type="PROSITE" id="PS50893">
    <property type="entry name" value="ABC_TRANSPORTER_2"/>
    <property type="match status" value="1"/>
</dbReference>
<dbReference type="InterPro" id="IPR017871">
    <property type="entry name" value="ABC_transporter-like_CS"/>
</dbReference>
<keyword evidence="6" id="KW-0378">Hydrolase</keyword>
<organism evidence="15">
    <name type="scientific">Eurytemora affinis</name>
    <name type="common">Copepod</name>
    <name type="synonym">Temora affinis</name>
    <dbReference type="NCBI Taxonomy" id="88015"/>
    <lineage>
        <taxon>Eukaryota</taxon>
        <taxon>Metazoa</taxon>
        <taxon>Ecdysozoa</taxon>
        <taxon>Arthropoda</taxon>
        <taxon>Crustacea</taxon>
        <taxon>Multicrustacea</taxon>
        <taxon>Hexanauplia</taxon>
        <taxon>Copepoda</taxon>
        <taxon>Calanoida</taxon>
        <taxon>Temoridae</taxon>
        <taxon>Eurytemora</taxon>
    </lineage>
</organism>
<keyword evidence="8" id="KW-1278">Translocase</keyword>
<reference evidence="15" key="1">
    <citation type="submission" date="2020-10" db="EMBL/GenBank/DDBJ databases">
        <authorList>
            <person name="Kim D.-H."/>
        </authorList>
    </citation>
    <scope>NUCLEOTIDE SEQUENCE</scope>
</reference>
<evidence type="ECO:0000256" key="7">
    <source>
        <dbReference type="ARBA" id="ARBA00022840"/>
    </source>
</evidence>
<dbReference type="GO" id="GO:0042760">
    <property type="term" value="P:very long-chain fatty acid catabolic process"/>
    <property type="evidence" value="ECO:0007669"/>
    <property type="project" value="TreeGrafter"/>
</dbReference>
<dbReference type="GO" id="GO:0005778">
    <property type="term" value="C:peroxisomal membrane"/>
    <property type="evidence" value="ECO:0007669"/>
    <property type="project" value="UniProtKB-SubCell"/>
</dbReference>
<evidence type="ECO:0000256" key="4">
    <source>
        <dbReference type="ARBA" id="ARBA00022692"/>
    </source>
</evidence>
<evidence type="ECO:0000313" key="15">
    <source>
        <dbReference type="EMBL" id="QTW43713.1"/>
    </source>
</evidence>
<dbReference type="SUPFAM" id="SSF52540">
    <property type="entry name" value="P-loop containing nucleoside triphosphate hydrolases"/>
    <property type="match status" value="1"/>
</dbReference>
<dbReference type="InterPro" id="IPR027417">
    <property type="entry name" value="P-loop_NTPase"/>
</dbReference>
<comment type="similarity">
    <text evidence="2">Belongs to the ABC transporter superfamily. ABCD family. Peroxisomal fatty acyl CoA transporter (TC 3.A.1.203) subfamily.</text>
</comment>
<dbReference type="InterPro" id="IPR036640">
    <property type="entry name" value="ABC1_TM_sf"/>
</dbReference>
<evidence type="ECO:0000256" key="10">
    <source>
        <dbReference type="ARBA" id="ARBA00023136"/>
    </source>
</evidence>
<evidence type="ECO:0000256" key="12">
    <source>
        <dbReference type="SAM" id="Coils"/>
    </source>
</evidence>
<keyword evidence="9 13" id="KW-1133">Transmembrane helix</keyword>
<dbReference type="Gene3D" id="3.40.50.300">
    <property type="entry name" value="P-loop containing nucleotide triphosphate hydrolases"/>
    <property type="match status" value="1"/>
</dbReference>
<proteinExistence type="evidence at transcript level"/>
<dbReference type="GO" id="GO:0005324">
    <property type="term" value="F:long-chain fatty acid transmembrane transporter activity"/>
    <property type="evidence" value="ECO:0007669"/>
    <property type="project" value="TreeGrafter"/>
</dbReference>
<comment type="subcellular location">
    <subcellularLocation>
        <location evidence="1">Peroxisome membrane</location>
        <topology evidence="1">Multi-pass membrane protein</topology>
    </subcellularLocation>
</comment>
<feature type="domain" description="ABC transporter" evidence="14">
    <location>
        <begin position="437"/>
        <end position="664"/>
    </location>
</feature>
<dbReference type="PROSITE" id="PS00211">
    <property type="entry name" value="ABC_TRANSPORTER_1"/>
    <property type="match status" value="1"/>
</dbReference>
<dbReference type="GO" id="GO:0140359">
    <property type="term" value="F:ABC-type transporter activity"/>
    <property type="evidence" value="ECO:0007669"/>
    <property type="project" value="InterPro"/>
</dbReference>
<keyword evidence="7" id="KW-0067">ATP-binding</keyword>
<dbReference type="AlphaFoldDB" id="A0A8B0MFI4"/>
<dbReference type="FunFam" id="3.40.50.300:FF:000800">
    <property type="entry name" value="ATP-binding cassette sub-family D member 1"/>
    <property type="match status" value="1"/>
</dbReference>
<dbReference type="SUPFAM" id="SSF90123">
    <property type="entry name" value="ABC transporter transmembrane region"/>
    <property type="match status" value="1"/>
</dbReference>
<evidence type="ECO:0000256" key="3">
    <source>
        <dbReference type="ARBA" id="ARBA00022448"/>
    </source>
</evidence>
<evidence type="ECO:0000256" key="6">
    <source>
        <dbReference type="ARBA" id="ARBA00022801"/>
    </source>
</evidence>
<protein>
    <submittedName>
        <fullName evidence="15">ABCD2</fullName>
    </submittedName>
</protein>
<dbReference type="PANTHER" id="PTHR11384">
    <property type="entry name" value="ATP-BINDING CASSETTE, SUB-FAMILY D MEMBER"/>
    <property type="match status" value="1"/>
</dbReference>
<accession>A0A8B0MFI4</accession>
<feature type="coiled-coil region" evidence="12">
    <location>
        <begin position="655"/>
        <end position="682"/>
    </location>
</feature>